<dbReference type="eggNOG" id="COG1388">
    <property type="taxonomic scope" value="Bacteria"/>
</dbReference>
<feature type="region of interest" description="Disordered" evidence="1">
    <location>
        <begin position="1"/>
        <end position="34"/>
    </location>
</feature>
<dbReference type="PROSITE" id="PS51782">
    <property type="entry name" value="LYSM"/>
    <property type="match status" value="1"/>
</dbReference>
<proteinExistence type="predicted"/>
<dbReference type="AlphaFoldDB" id="F4CJA9"/>
<dbReference type="HOGENOM" id="CLU_1420406_0_0_11"/>
<feature type="compositionally biased region" description="Low complexity" evidence="1">
    <location>
        <begin position="10"/>
        <end position="21"/>
    </location>
</feature>
<keyword evidence="2" id="KW-0472">Membrane</keyword>
<keyword evidence="2" id="KW-1133">Transmembrane helix</keyword>
<feature type="transmembrane region" description="Helical" evidence="2">
    <location>
        <begin position="103"/>
        <end position="123"/>
    </location>
</feature>
<gene>
    <name evidence="4" type="ordered locus">Psed_2123</name>
</gene>
<dbReference type="STRING" id="675635.Psed_2123"/>
<evidence type="ECO:0000313" key="5">
    <source>
        <dbReference type="Proteomes" id="UP000007809"/>
    </source>
</evidence>
<feature type="region of interest" description="Disordered" evidence="1">
    <location>
        <begin position="51"/>
        <end position="72"/>
    </location>
</feature>
<dbReference type="InterPro" id="IPR036779">
    <property type="entry name" value="LysM_dom_sf"/>
</dbReference>
<dbReference type="CDD" id="cd00118">
    <property type="entry name" value="LysM"/>
    <property type="match status" value="1"/>
</dbReference>
<keyword evidence="2" id="KW-0812">Transmembrane</keyword>
<dbReference type="Pfam" id="PF01476">
    <property type="entry name" value="LysM"/>
    <property type="match status" value="1"/>
</dbReference>
<evidence type="ECO:0000256" key="1">
    <source>
        <dbReference type="SAM" id="MobiDB-lite"/>
    </source>
</evidence>
<dbReference type="SUPFAM" id="SSF54106">
    <property type="entry name" value="LysM domain"/>
    <property type="match status" value="1"/>
</dbReference>
<feature type="domain" description="LysM" evidence="3">
    <location>
        <begin position="139"/>
        <end position="188"/>
    </location>
</feature>
<reference evidence="4 5" key="1">
    <citation type="journal article" date="2011" name="J. Bacteriol.">
        <title>Genome sequence of the 1,4-dioxane-degrading Pseudonocardia dioxanivorans strain CB1190.</title>
        <authorList>
            <person name="Sales C.M."/>
            <person name="Mahendra S."/>
            <person name="Grostern A."/>
            <person name="Parales R.E."/>
            <person name="Goodwin L.A."/>
            <person name="Woyke T."/>
            <person name="Nolan M."/>
            <person name="Lapidus A."/>
            <person name="Chertkov O."/>
            <person name="Ovchinnikova G."/>
            <person name="Sczyrba A."/>
            <person name="Alvarez-Cohen L."/>
        </authorList>
    </citation>
    <scope>NUCLEOTIDE SEQUENCE [LARGE SCALE GENOMIC DNA]</scope>
    <source>
        <strain evidence="5">ATCC 55486 / DSM 44775 / JCM 13855 / CB1190</strain>
    </source>
</reference>
<dbReference type="SMART" id="SM00257">
    <property type="entry name" value="LysM"/>
    <property type="match status" value="1"/>
</dbReference>
<protein>
    <submittedName>
        <fullName evidence="4">Peptidoglycan-binding lysin domain protein</fullName>
    </submittedName>
</protein>
<evidence type="ECO:0000256" key="2">
    <source>
        <dbReference type="SAM" id="Phobius"/>
    </source>
</evidence>
<dbReference type="Proteomes" id="UP000007809">
    <property type="component" value="Chromosome"/>
</dbReference>
<dbReference type="EMBL" id="CP002593">
    <property type="protein sequence ID" value="AEA24348.1"/>
    <property type="molecule type" value="Genomic_DNA"/>
</dbReference>
<evidence type="ECO:0000313" key="4">
    <source>
        <dbReference type="EMBL" id="AEA24348.1"/>
    </source>
</evidence>
<evidence type="ECO:0000259" key="3">
    <source>
        <dbReference type="PROSITE" id="PS51782"/>
    </source>
</evidence>
<name>F4CJA9_PSEUX</name>
<organism evidence="4 5">
    <name type="scientific">Pseudonocardia dioxanivorans (strain ATCC 55486 / DSM 44775 / JCM 13855 / CB1190)</name>
    <dbReference type="NCBI Taxonomy" id="675635"/>
    <lineage>
        <taxon>Bacteria</taxon>
        <taxon>Bacillati</taxon>
        <taxon>Actinomycetota</taxon>
        <taxon>Actinomycetes</taxon>
        <taxon>Pseudonocardiales</taxon>
        <taxon>Pseudonocardiaceae</taxon>
        <taxon>Pseudonocardia</taxon>
    </lineage>
</organism>
<dbReference type="Gene3D" id="3.10.350.10">
    <property type="entry name" value="LysM domain"/>
    <property type="match status" value="1"/>
</dbReference>
<dbReference type="KEGG" id="pdx:Psed_2123"/>
<dbReference type="InterPro" id="IPR018392">
    <property type="entry name" value="LysM"/>
</dbReference>
<accession>F4CJA9</accession>
<sequence>MARRGTRPSLTVLPGGLEPTTGGDGGLGPRLDSSDVDAQRLSEIDRALLRHPSARGRRPAGASVAPGVARPRCVAPPRVHPRPVRSRALRRTPLALRYRVRRAVAVLVLGVCAAVVVVALGSLGEIARDAGPGIPMSTAQVVVQRGDTVWDIARRTVPDADPAVAAARIAELNGLHSAALRPGQILTVPRA</sequence>
<keyword evidence="5" id="KW-1185">Reference proteome</keyword>